<dbReference type="EMBL" id="CP033433">
    <property type="protein sequence ID" value="AYQ72897.1"/>
    <property type="molecule type" value="Genomic_DNA"/>
</dbReference>
<evidence type="ECO:0000259" key="1">
    <source>
        <dbReference type="Pfam" id="PF00561"/>
    </source>
</evidence>
<dbReference type="GO" id="GO:0016787">
    <property type="term" value="F:hydrolase activity"/>
    <property type="evidence" value="ECO:0007669"/>
    <property type="project" value="UniProtKB-KW"/>
</dbReference>
<dbReference type="KEGG" id="coh:EAV92_10180"/>
<dbReference type="AlphaFoldDB" id="A0A3G3JYG6"/>
<feature type="domain" description="AB hydrolase-1" evidence="1">
    <location>
        <begin position="19"/>
        <end position="254"/>
    </location>
</feature>
<dbReference type="PANTHER" id="PTHR43798">
    <property type="entry name" value="MONOACYLGLYCEROL LIPASE"/>
    <property type="match status" value="1"/>
</dbReference>
<accession>A0A3G3JYG6</accession>
<keyword evidence="3" id="KW-1185">Reference proteome</keyword>
<dbReference type="RefSeq" id="WP_123040979.1">
    <property type="nucleotide sequence ID" value="NZ_CP033433.1"/>
</dbReference>
<dbReference type="Gene3D" id="3.40.50.1820">
    <property type="entry name" value="alpha/beta hydrolase"/>
    <property type="match status" value="1"/>
</dbReference>
<reference evidence="2 3" key="1">
    <citation type="submission" date="2018-10" db="EMBL/GenBank/DDBJ databases">
        <title>Genome Sequence of Cohnella sp.</title>
        <authorList>
            <person name="Srinivasan S."/>
            <person name="Kim M.K."/>
        </authorList>
    </citation>
    <scope>NUCLEOTIDE SEQUENCE [LARGE SCALE GENOMIC DNA]</scope>
    <source>
        <strain evidence="2 3">18JY8-7</strain>
    </source>
</reference>
<dbReference type="PANTHER" id="PTHR43798:SF6">
    <property type="entry name" value="HYDROLASE, PUTATIVE (AFU_ORTHOLOGUE AFUA_4G13070)-RELATED"/>
    <property type="match status" value="1"/>
</dbReference>
<dbReference type="InterPro" id="IPR029058">
    <property type="entry name" value="AB_hydrolase_fold"/>
</dbReference>
<dbReference type="InterPro" id="IPR050266">
    <property type="entry name" value="AB_hydrolase_sf"/>
</dbReference>
<evidence type="ECO:0000313" key="2">
    <source>
        <dbReference type="EMBL" id="AYQ72897.1"/>
    </source>
</evidence>
<sequence length="281" mass="31768">MHCELSQGSIHYETFGEGKPILVLHAMGTDHRAMSAWMEPIFDGTADWKRIYCDLPAHGKSRIDPSVRGTEDFLAMLLEFVDRVLPDERFAIAGMSYGGLLAQGIIHHRPERIDGICLIAPNVQLAEGERDLPAKRVLEKDDTLLATLEPDIRTAFETLFILQNERSFRAFLEQIQPGRELADRNFLGSDWRKHHYFFREAPTIHTEVSKQPALIVLGKHDSIAGYGDQLRLAERFLHATTAVLDQTGHMIPIECTALLKSLTIDWLDRMAKRQKGSSVSI</sequence>
<proteinExistence type="predicted"/>
<gene>
    <name evidence="2" type="ORF">EAV92_10180</name>
</gene>
<protein>
    <submittedName>
        <fullName evidence="2">Alpha/beta hydrolase</fullName>
    </submittedName>
</protein>
<name>A0A3G3JYG6_9BACL</name>
<evidence type="ECO:0000313" key="3">
    <source>
        <dbReference type="Proteomes" id="UP000269097"/>
    </source>
</evidence>
<dbReference type="Pfam" id="PF00561">
    <property type="entry name" value="Abhydrolase_1"/>
    <property type="match status" value="1"/>
</dbReference>
<dbReference type="SUPFAM" id="SSF53474">
    <property type="entry name" value="alpha/beta-Hydrolases"/>
    <property type="match status" value="1"/>
</dbReference>
<dbReference type="Proteomes" id="UP000269097">
    <property type="component" value="Chromosome"/>
</dbReference>
<organism evidence="2 3">
    <name type="scientific">Cohnella candidum</name>
    <dbReference type="NCBI Taxonomy" id="2674991"/>
    <lineage>
        <taxon>Bacteria</taxon>
        <taxon>Bacillati</taxon>
        <taxon>Bacillota</taxon>
        <taxon>Bacilli</taxon>
        <taxon>Bacillales</taxon>
        <taxon>Paenibacillaceae</taxon>
        <taxon>Cohnella</taxon>
    </lineage>
</organism>
<dbReference type="InterPro" id="IPR000073">
    <property type="entry name" value="AB_hydrolase_1"/>
</dbReference>
<keyword evidence="2" id="KW-0378">Hydrolase</keyword>